<protein>
    <recommendedName>
        <fullName evidence="1">YgjP-like metallopeptidase domain-containing protein</fullName>
    </recommendedName>
</protein>
<dbReference type="PANTHER" id="PTHR30399:SF1">
    <property type="entry name" value="UTP PYROPHOSPHATASE"/>
    <property type="match status" value="1"/>
</dbReference>
<dbReference type="AlphaFoldDB" id="A0A1G1X9L0"/>
<evidence type="ECO:0000313" key="3">
    <source>
        <dbReference type="Proteomes" id="UP000177941"/>
    </source>
</evidence>
<dbReference type="Proteomes" id="UP000177941">
    <property type="component" value="Unassembled WGS sequence"/>
</dbReference>
<dbReference type="EMBL" id="MHHS01000030">
    <property type="protein sequence ID" value="OGY36693.1"/>
    <property type="molecule type" value="Genomic_DNA"/>
</dbReference>
<gene>
    <name evidence="2" type="ORF">A3E36_03915</name>
</gene>
<comment type="caution">
    <text evidence="2">The sequence shown here is derived from an EMBL/GenBank/DDBJ whole genome shotgun (WGS) entry which is preliminary data.</text>
</comment>
<evidence type="ECO:0000313" key="2">
    <source>
        <dbReference type="EMBL" id="OGY36693.1"/>
    </source>
</evidence>
<organism evidence="2 3">
    <name type="scientific">Candidatus Andersenbacteria bacterium RIFCSPHIGHO2_12_FULL_45_11b</name>
    <dbReference type="NCBI Taxonomy" id="1797282"/>
    <lineage>
        <taxon>Bacteria</taxon>
        <taxon>Candidatus Anderseniibacteriota</taxon>
    </lineage>
</organism>
<proteinExistence type="predicted"/>
<sequence length="236" mass="27214">MKVQSALFPFPVSVRKSARARRMAIHVEASGGVELVLPKRASEKAGMEFLHERKDWIIQILRKQEVDGRAMKAFAVKDWEYLPCFGDNLQLRIHIEPNRVRSFVEEKQGALVVRIPDEAKLYSAVSRFYVAQAKHYFTGQTHEFAVLVQKSVKKVRVIDMKTQWGSCNHRTHALTFNWRLALAPEHIARYVVAHEVAHIIHANHSIRFWKTVALLDPAYATSRAWLKRYGGSLFLK</sequence>
<reference evidence="2 3" key="1">
    <citation type="journal article" date="2016" name="Nat. Commun.">
        <title>Thousands of microbial genomes shed light on interconnected biogeochemical processes in an aquifer system.</title>
        <authorList>
            <person name="Anantharaman K."/>
            <person name="Brown C.T."/>
            <person name="Hug L.A."/>
            <person name="Sharon I."/>
            <person name="Castelle C.J."/>
            <person name="Probst A.J."/>
            <person name="Thomas B.C."/>
            <person name="Singh A."/>
            <person name="Wilkins M.J."/>
            <person name="Karaoz U."/>
            <person name="Brodie E.L."/>
            <person name="Williams K.H."/>
            <person name="Hubbard S.S."/>
            <person name="Banfield J.F."/>
        </authorList>
    </citation>
    <scope>NUCLEOTIDE SEQUENCE [LARGE SCALE GENOMIC DNA]</scope>
</reference>
<evidence type="ECO:0000259" key="1">
    <source>
        <dbReference type="Pfam" id="PF01863"/>
    </source>
</evidence>
<accession>A0A1G1X9L0</accession>
<dbReference type="Gene3D" id="3.30.2010.10">
    <property type="entry name" value="Metalloproteases ('zincins'), catalytic domain"/>
    <property type="match status" value="1"/>
</dbReference>
<name>A0A1G1X9L0_9BACT</name>
<dbReference type="InterPro" id="IPR053136">
    <property type="entry name" value="UTP_pyrophosphatase-like"/>
</dbReference>
<dbReference type="Pfam" id="PF01863">
    <property type="entry name" value="YgjP-like"/>
    <property type="match status" value="1"/>
</dbReference>
<dbReference type="CDD" id="cd07344">
    <property type="entry name" value="M48_yhfN_like"/>
    <property type="match status" value="1"/>
</dbReference>
<dbReference type="InterPro" id="IPR002725">
    <property type="entry name" value="YgjP-like_metallopeptidase"/>
</dbReference>
<dbReference type="PANTHER" id="PTHR30399">
    <property type="entry name" value="UNCHARACTERIZED PROTEIN YGJP"/>
    <property type="match status" value="1"/>
</dbReference>
<feature type="domain" description="YgjP-like metallopeptidase" evidence="1">
    <location>
        <begin position="21"/>
        <end position="228"/>
    </location>
</feature>